<dbReference type="InterPro" id="IPR036043">
    <property type="entry name" value="Phosphoglycerate_kinase_sf"/>
</dbReference>
<comment type="pathway">
    <text evidence="2 13">Carbohydrate degradation; glycolysis; pyruvate from D-glyceraldehyde 3-phosphate: step 2/5.</text>
</comment>
<comment type="catalytic activity">
    <reaction evidence="1 13 16">
        <text>(2R)-3-phosphoglycerate + ATP = (2R)-3-phospho-glyceroyl phosphate + ADP</text>
        <dbReference type="Rhea" id="RHEA:14801"/>
        <dbReference type="ChEBI" id="CHEBI:30616"/>
        <dbReference type="ChEBI" id="CHEBI:57604"/>
        <dbReference type="ChEBI" id="CHEBI:58272"/>
        <dbReference type="ChEBI" id="CHEBI:456216"/>
        <dbReference type="EC" id="2.7.2.3"/>
    </reaction>
</comment>
<dbReference type="GO" id="GO:0006096">
    <property type="term" value="P:glycolytic process"/>
    <property type="evidence" value="ECO:0007669"/>
    <property type="project" value="UniProtKB-UniRule"/>
</dbReference>
<comment type="subunit">
    <text evidence="4 13">Monomer.</text>
</comment>
<dbReference type="Proteomes" id="UP000319897">
    <property type="component" value="Unassembled WGS sequence"/>
</dbReference>
<dbReference type="InterPro" id="IPR001576">
    <property type="entry name" value="Phosphoglycerate_kinase"/>
</dbReference>
<feature type="binding site" evidence="13">
    <location>
        <position position="153"/>
    </location>
    <ligand>
        <name>substrate</name>
    </ligand>
</feature>
<name>A0A501XL60_9SPHN</name>
<feature type="binding site" evidence="14">
    <location>
        <position position="38"/>
    </location>
    <ligand>
        <name>(2R)-3-phosphoglycerate</name>
        <dbReference type="ChEBI" id="CHEBI:58272"/>
    </ligand>
</feature>
<dbReference type="FunFam" id="3.40.50.1260:FF:000031">
    <property type="entry name" value="Phosphoglycerate kinase 1"/>
    <property type="match status" value="1"/>
</dbReference>
<comment type="caution">
    <text evidence="13">Lacks conserved residue(s) required for the propagation of feature annotation.</text>
</comment>
<evidence type="ECO:0000256" key="7">
    <source>
        <dbReference type="ARBA" id="ARBA00022490"/>
    </source>
</evidence>
<dbReference type="GO" id="GO:0006094">
    <property type="term" value="P:gluconeogenesis"/>
    <property type="evidence" value="ECO:0007669"/>
    <property type="project" value="TreeGrafter"/>
</dbReference>
<dbReference type="PANTHER" id="PTHR11406:SF23">
    <property type="entry name" value="PHOSPHOGLYCERATE KINASE 1, CHLOROPLASTIC-RELATED"/>
    <property type="match status" value="1"/>
</dbReference>
<feature type="binding site" evidence="13">
    <location>
        <position position="120"/>
    </location>
    <ligand>
        <name>substrate</name>
    </ligand>
</feature>
<evidence type="ECO:0000256" key="8">
    <source>
        <dbReference type="ARBA" id="ARBA00022679"/>
    </source>
</evidence>
<dbReference type="InterPro" id="IPR015824">
    <property type="entry name" value="Phosphoglycerate_kinase_N"/>
</dbReference>
<evidence type="ECO:0000256" key="9">
    <source>
        <dbReference type="ARBA" id="ARBA00022741"/>
    </source>
</evidence>
<evidence type="ECO:0000256" key="2">
    <source>
        <dbReference type="ARBA" id="ARBA00004838"/>
    </source>
</evidence>
<accession>A0A501XL60</accession>
<dbReference type="RefSeq" id="WP_140928072.1">
    <property type="nucleotide sequence ID" value="NZ_VFSU01000024.1"/>
</dbReference>
<evidence type="ECO:0000256" key="12">
    <source>
        <dbReference type="ARBA" id="ARBA00023152"/>
    </source>
</evidence>
<organism evidence="17 18">
    <name type="scientific">Sandaracinobacter neustonicus</name>
    <dbReference type="NCBI Taxonomy" id="1715348"/>
    <lineage>
        <taxon>Bacteria</taxon>
        <taxon>Pseudomonadati</taxon>
        <taxon>Pseudomonadota</taxon>
        <taxon>Alphaproteobacteria</taxon>
        <taxon>Sphingomonadales</taxon>
        <taxon>Sphingosinicellaceae</taxon>
        <taxon>Sandaracinobacter</taxon>
    </lineage>
</organism>
<evidence type="ECO:0000256" key="1">
    <source>
        <dbReference type="ARBA" id="ARBA00000642"/>
    </source>
</evidence>
<evidence type="ECO:0000256" key="6">
    <source>
        <dbReference type="ARBA" id="ARBA00016471"/>
    </source>
</evidence>
<dbReference type="AlphaFoldDB" id="A0A501XL60"/>
<sequence length="408" mass="42280">MPFRGLDDLPASLTGKRVLVRVDLNVPMDGEHVTDATRLQAAVPTIAFLADRGAKVLLLSHFGRPKGEASEKYSLKKVVHPLHEVLGRWVGFLPDCVGDDAVEESRKLENGSVTVLENTRFHAGEEANDPGFVAALAEMGDIYVNDAFSAAHRAHASTEGLAHVLPAYAGRSMEAELNALEAALGKPERPVAAVVGGAKVSSKLDVLTNLVGKVDHLIIGGGMANTFLAAKGISVGKSLCEHDLADTARSILSRAEAAGCTVHLPWDVVVAKEFKAHAENRVANVNDVAADEMILDLGPHAVEALGDVLKTCATLVWNGPLGAFELAPFDAATVALAQTAAALTEGGTLVSVAGGGDTVAALNHAGAGDKFTFVSTAGGAFLEWMEGKALPGVQALQTGENGQTGAAE</sequence>
<dbReference type="PRINTS" id="PR00477">
    <property type="entry name" value="PHGLYCKINASE"/>
</dbReference>
<feature type="binding site" evidence="14">
    <location>
        <position position="120"/>
    </location>
    <ligand>
        <name>(2R)-3-phosphoglycerate</name>
        <dbReference type="ChEBI" id="CHEBI:58272"/>
    </ligand>
</feature>
<feature type="binding site" evidence="13">
    <location>
        <position position="38"/>
    </location>
    <ligand>
        <name>substrate</name>
    </ligand>
</feature>
<evidence type="ECO:0000256" key="10">
    <source>
        <dbReference type="ARBA" id="ARBA00022777"/>
    </source>
</evidence>
<dbReference type="GO" id="GO:0005524">
    <property type="term" value="F:ATP binding"/>
    <property type="evidence" value="ECO:0007669"/>
    <property type="project" value="UniProtKB-KW"/>
</dbReference>
<keyword evidence="9 13" id="KW-0547">Nucleotide-binding</keyword>
<evidence type="ECO:0000256" key="15">
    <source>
        <dbReference type="PIRSR" id="PIRSR000724-2"/>
    </source>
</evidence>
<dbReference type="GO" id="GO:0004618">
    <property type="term" value="F:phosphoglycerate kinase activity"/>
    <property type="evidence" value="ECO:0007669"/>
    <property type="project" value="UniProtKB-UniRule"/>
</dbReference>
<evidence type="ECO:0000256" key="4">
    <source>
        <dbReference type="ARBA" id="ARBA00011245"/>
    </source>
</evidence>
<dbReference type="HAMAP" id="MF_00145">
    <property type="entry name" value="Phosphoglyc_kinase"/>
    <property type="match status" value="1"/>
</dbReference>
<dbReference type="Gene3D" id="3.40.50.1260">
    <property type="entry name" value="Phosphoglycerate kinase, N-terminal domain"/>
    <property type="match status" value="2"/>
</dbReference>
<evidence type="ECO:0000313" key="17">
    <source>
        <dbReference type="EMBL" id="TPE61014.1"/>
    </source>
</evidence>
<proteinExistence type="inferred from homology"/>
<dbReference type="SUPFAM" id="SSF53748">
    <property type="entry name" value="Phosphoglycerate kinase"/>
    <property type="match status" value="1"/>
</dbReference>
<feature type="binding site" evidence="13 15">
    <location>
        <begin position="355"/>
        <end position="358"/>
    </location>
    <ligand>
        <name>ATP</name>
        <dbReference type="ChEBI" id="CHEBI:30616"/>
    </ligand>
</feature>
<comment type="subcellular location">
    <subcellularLocation>
        <location evidence="13">Cytoplasm</location>
    </subcellularLocation>
</comment>
<dbReference type="FunFam" id="3.40.50.1260:FF:000006">
    <property type="entry name" value="Phosphoglycerate kinase"/>
    <property type="match status" value="1"/>
</dbReference>
<evidence type="ECO:0000313" key="18">
    <source>
        <dbReference type="Proteomes" id="UP000319897"/>
    </source>
</evidence>
<protein>
    <recommendedName>
        <fullName evidence="6 13">Phosphoglycerate kinase</fullName>
        <ecNumber evidence="5 13">2.7.2.3</ecNumber>
    </recommendedName>
</protein>
<dbReference type="GO" id="GO:0005829">
    <property type="term" value="C:cytosol"/>
    <property type="evidence" value="ECO:0007669"/>
    <property type="project" value="TreeGrafter"/>
</dbReference>
<keyword evidence="11 13" id="KW-0067">ATP-binding</keyword>
<comment type="caution">
    <text evidence="17">The sequence shown here is derived from an EMBL/GenBank/DDBJ whole genome shotgun (WGS) entry which is preliminary data.</text>
</comment>
<dbReference type="EC" id="2.7.2.3" evidence="5 13"/>
<evidence type="ECO:0000256" key="5">
    <source>
        <dbReference type="ARBA" id="ARBA00013061"/>
    </source>
</evidence>
<dbReference type="PROSITE" id="PS00111">
    <property type="entry name" value="PGLYCERATE_KINASE"/>
    <property type="match status" value="1"/>
</dbReference>
<evidence type="ECO:0000256" key="13">
    <source>
        <dbReference type="HAMAP-Rule" id="MF_00145"/>
    </source>
</evidence>
<dbReference type="Pfam" id="PF00162">
    <property type="entry name" value="PGK"/>
    <property type="match status" value="1"/>
</dbReference>
<keyword evidence="10 13" id="KW-0418">Kinase</keyword>
<feature type="binding site" evidence="13 14">
    <location>
        <begin position="23"/>
        <end position="25"/>
    </location>
    <ligand>
        <name>substrate</name>
    </ligand>
</feature>
<evidence type="ECO:0000256" key="14">
    <source>
        <dbReference type="PIRSR" id="PIRSR000724-1"/>
    </source>
</evidence>
<dbReference type="GO" id="GO:0043531">
    <property type="term" value="F:ADP binding"/>
    <property type="evidence" value="ECO:0007669"/>
    <property type="project" value="TreeGrafter"/>
</dbReference>
<keyword evidence="8 13" id="KW-0808">Transferase</keyword>
<dbReference type="PIRSF" id="PIRSF000724">
    <property type="entry name" value="Pgk"/>
    <property type="match status" value="1"/>
</dbReference>
<comment type="similarity">
    <text evidence="3 13 16">Belongs to the phosphoglycerate kinase family.</text>
</comment>
<dbReference type="InterPro" id="IPR015911">
    <property type="entry name" value="Phosphoglycerate_kinase_CS"/>
</dbReference>
<keyword evidence="7 13" id="KW-0963">Cytoplasm</keyword>
<dbReference type="UniPathway" id="UPA00109">
    <property type="reaction ID" value="UER00185"/>
</dbReference>
<feature type="binding site" evidence="13 15">
    <location>
        <position position="325"/>
    </location>
    <ligand>
        <name>ATP</name>
        <dbReference type="ChEBI" id="CHEBI:30616"/>
    </ligand>
</feature>
<keyword evidence="12 13" id="KW-0324">Glycolysis</keyword>
<evidence type="ECO:0000256" key="3">
    <source>
        <dbReference type="ARBA" id="ARBA00008982"/>
    </source>
</evidence>
<evidence type="ECO:0000256" key="16">
    <source>
        <dbReference type="RuleBase" id="RU000532"/>
    </source>
</evidence>
<evidence type="ECO:0000256" key="11">
    <source>
        <dbReference type="ARBA" id="ARBA00022840"/>
    </source>
</evidence>
<keyword evidence="18" id="KW-1185">Reference proteome</keyword>
<gene>
    <name evidence="13" type="primary">pgk</name>
    <name evidence="17" type="ORF">FJQ54_08915</name>
</gene>
<feature type="binding site" evidence="14">
    <location>
        <position position="153"/>
    </location>
    <ligand>
        <name>(2R)-3-phosphoglycerate</name>
        <dbReference type="ChEBI" id="CHEBI:58272"/>
    </ligand>
</feature>
<dbReference type="PANTHER" id="PTHR11406">
    <property type="entry name" value="PHOSPHOGLYCERATE KINASE"/>
    <property type="match status" value="1"/>
</dbReference>
<dbReference type="EMBL" id="VFSU01000024">
    <property type="protein sequence ID" value="TPE61014.1"/>
    <property type="molecule type" value="Genomic_DNA"/>
</dbReference>
<reference evidence="17 18" key="1">
    <citation type="submission" date="2019-06" db="EMBL/GenBank/DDBJ databases">
        <authorList>
            <person name="Lee I."/>
            <person name="Jang G.I."/>
            <person name="Hwang C.Y."/>
        </authorList>
    </citation>
    <scope>NUCLEOTIDE SEQUENCE [LARGE SCALE GENOMIC DNA]</scope>
    <source>
        <strain evidence="17 18">PAMC 28131</strain>
    </source>
</reference>
<feature type="binding site" evidence="13 14">
    <location>
        <begin position="61"/>
        <end position="64"/>
    </location>
    <ligand>
        <name>substrate</name>
    </ligand>
</feature>
<feature type="binding site" evidence="13 15">
    <location>
        <position position="203"/>
    </location>
    <ligand>
        <name>ATP</name>
        <dbReference type="ChEBI" id="CHEBI:30616"/>
    </ligand>
</feature>
<dbReference type="OrthoDB" id="9808460at2"/>